<keyword evidence="1" id="KW-1133">Transmembrane helix</keyword>
<sequence>MSICLTFSNIDWAITKDVFSIIGTISAVVIGIIGLTTWRRQLKGTSEYEVAKKAILHTYEVEQTIQGVRHPMLHLPKDKDNIVLPIVDRQYMSQLDFYFHTLIVDSILFYGNINGYF</sequence>
<dbReference type="RefSeq" id="WP_316025582.1">
    <property type="nucleotide sequence ID" value="NZ_JAWDIO010000002.1"/>
</dbReference>
<evidence type="ECO:0000313" key="3">
    <source>
        <dbReference type="Proteomes" id="UP001247805"/>
    </source>
</evidence>
<protein>
    <submittedName>
        <fullName evidence="2">Uncharacterized protein</fullName>
    </submittedName>
</protein>
<name>A0ABU3SVC4_9ALTE</name>
<dbReference type="EMBL" id="JAWDIO010000002">
    <property type="protein sequence ID" value="MDU0353947.1"/>
    <property type="molecule type" value="Genomic_DNA"/>
</dbReference>
<reference evidence="2 3" key="1">
    <citation type="submission" date="2023-10" db="EMBL/GenBank/DDBJ databases">
        <title>Glaciecola aquimarina strain GGW-M5 nov., isolated from a coastal seawater.</title>
        <authorList>
            <person name="Bayburt H."/>
            <person name="Kim J.M."/>
            <person name="Choi B.J."/>
            <person name="Jeon C.O."/>
        </authorList>
    </citation>
    <scope>NUCLEOTIDE SEQUENCE [LARGE SCALE GENOMIC DNA]</scope>
    <source>
        <strain evidence="2 3">KCTC 32108</strain>
    </source>
</reference>
<feature type="transmembrane region" description="Helical" evidence="1">
    <location>
        <begin position="18"/>
        <end position="38"/>
    </location>
</feature>
<dbReference type="Proteomes" id="UP001247805">
    <property type="component" value="Unassembled WGS sequence"/>
</dbReference>
<accession>A0ABU3SVC4</accession>
<keyword evidence="1" id="KW-0472">Membrane</keyword>
<evidence type="ECO:0000313" key="2">
    <source>
        <dbReference type="EMBL" id="MDU0353947.1"/>
    </source>
</evidence>
<keyword evidence="3" id="KW-1185">Reference proteome</keyword>
<proteinExistence type="predicted"/>
<gene>
    <name evidence="2" type="ORF">RS130_08405</name>
</gene>
<evidence type="ECO:0000256" key="1">
    <source>
        <dbReference type="SAM" id="Phobius"/>
    </source>
</evidence>
<keyword evidence="1" id="KW-0812">Transmembrane</keyword>
<comment type="caution">
    <text evidence="2">The sequence shown here is derived from an EMBL/GenBank/DDBJ whole genome shotgun (WGS) entry which is preliminary data.</text>
</comment>
<organism evidence="2 3">
    <name type="scientific">Paraglaciecola aquimarina</name>
    <dbReference type="NCBI Taxonomy" id="1235557"/>
    <lineage>
        <taxon>Bacteria</taxon>
        <taxon>Pseudomonadati</taxon>
        <taxon>Pseudomonadota</taxon>
        <taxon>Gammaproteobacteria</taxon>
        <taxon>Alteromonadales</taxon>
        <taxon>Alteromonadaceae</taxon>
        <taxon>Paraglaciecola</taxon>
    </lineage>
</organism>